<sequence>MSVAPPLSLPTAARRRQRQYRTKRSPFPATILSSCTVATTHRGGGE</sequence>
<evidence type="ECO:0000256" key="1">
    <source>
        <dbReference type="SAM" id="MobiDB-lite"/>
    </source>
</evidence>
<proteinExistence type="predicted"/>
<organism evidence="2">
    <name type="scientific">uncultured Thermomicrobiales bacterium</name>
    <dbReference type="NCBI Taxonomy" id="1645740"/>
    <lineage>
        <taxon>Bacteria</taxon>
        <taxon>Pseudomonadati</taxon>
        <taxon>Thermomicrobiota</taxon>
        <taxon>Thermomicrobia</taxon>
        <taxon>Thermomicrobiales</taxon>
        <taxon>environmental samples</taxon>
    </lineage>
</organism>
<protein>
    <submittedName>
        <fullName evidence="2">Uncharacterized protein</fullName>
    </submittedName>
</protein>
<feature type="region of interest" description="Disordered" evidence="1">
    <location>
        <begin position="1"/>
        <end position="27"/>
    </location>
</feature>
<gene>
    <name evidence="2" type="ORF">AVDCRST_MAG18-2677</name>
</gene>
<accession>A0A6J4VLP4</accession>
<dbReference type="AlphaFoldDB" id="A0A6J4VLP4"/>
<evidence type="ECO:0000313" key="2">
    <source>
        <dbReference type="EMBL" id="CAA9577100.1"/>
    </source>
</evidence>
<dbReference type="EMBL" id="CADCWN010000207">
    <property type="protein sequence ID" value="CAA9577100.1"/>
    <property type="molecule type" value="Genomic_DNA"/>
</dbReference>
<reference evidence="2" key="1">
    <citation type="submission" date="2020-02" db="EMBL/GenBank/DDBJ databases">
        <authorList>
            <person name="Meier V. D."/>
        </authorList>
    </citation>
    <scope>NUCLEOTIDE SEQUENCE</scope>
    <source>
        <strain evidence="2">AVDCRST_MAG18</strain>
    </source>
</reference>
<name>A0A6J4VLP4_9BACT</name>
<feature type="compositionally biased region" description="Basic residues" evidence="1">
    <location>
        <begin position="13"/>
        <end position="24"/>
    </location>
</feature>